<comment type="caution">
    <text evidence="1">The sequence shown here is derived from an EMBL/GenBank/DDBJ whole genome shotgun (WGS) entry which is preliminary data.</text>
</comment>
<name>A0ABW4A1T9_9ACTN</name>
<proteinExistence type="predicted"/>
<organism evidence="1 2">
    <name type="scientific">Actinoplanes sichuanensis</name>
    <dbReference type="NCBI Taxonomy" id="512349"/>
    <lineage>
        <taxon>Bacteria</taxon>
        <taxon>Bacillati</taxon>
        <taxon>Actinomycetota</taxon>
        <taxon>Actinomycetes</taxon>
        <taxon>Micromonosporales</taxon>
        <taxon>Micromonosporaceae</taxon>
        <taxon>Actinoplanes</taxon>
    </lineage>
</organism>
<evidence type="ECO:0000313" key="2">
    <source>
        <dbReference type="Proteomes" id="UP001597183"/>
    </source>
</evidence>
<accession>A0ABW4A1T9</accession>
<dbReference type="Proteomes" id="UP001597183">
    <property type="component" value="Unassembled WGS sequence"/>
</dbReference>
<dbReference type="EMBL" id="JBHTMK010000005">
    <property type="protein sequence ID" value="MFD1364474.1"/>
    <property type="molecule type" value="Genomic_DNA"/>
</dbReference>
<reference evidence="2" key="1">
    <citation type="journal article" date="2019" name="Int. J. Syst. Evol. Microbiol.">
        <title>The Global Catalogue of Microorganisms (GCM) 10K type strain sequencing project: providing services to taxonomists for standard genome sequencing and annotation.</title>
        <authorList>
            <consortium name="The Broad Institute Genomics Platform"/>
            <consortium name="The Broad Institute Genome Sequencing Center for Infectious Disease"/>
            <person name="Wu L."/>
            <person name="Ma J."/>
        </authorList>
    </citation>
    <scope>NUCLEOTIDE SEQUENCE [LARGE SCALE GENOMIC DNA]</scope>
    <source>
        <strain evidence="2">CCM 7526</strain>
    </source>
</reference>
<sequence length="89" mass="9617">MIEAATGQKIEPGFDPTKQATSIFAATIAADRATGRLSPGQQITAAYLNDLNRQYEQGSTGMNPIALYLDKALAYLNQRGDRRTVDVNA</sequence>
<dbReference type="RefSeq" id="WP_378078273.1">
    <property type="nucleotide sequence ID" value="NZ_JBHTMK010000005.1"/>
</dbReference>
<gene>
    <name evidence="1" type="ORF">ACFQ5G_03840</name>
</gene>
<protein>
    <submittedName>
        <fullName evidence="1">Uncharacterized protein</fullName>
    </submittedName>
</protein>
<keyword evidence="2" id="KW-1185">Reference proteome</keyword>
<evidence type="ECO:0000313" key="1">
    <source>
        <dbReference type="EMBL" id="MFD1364474.1"/>
    </source>
</evidence>